<dbReference type="Proteomes" id="UP001295469">
    <property type="component" value="Chromosome C08"/>
</dbReference>
<protein>
    <submittedName>
        <fullName evidence="1">(rape) hypothetical protein</fullName>
    </submittedName>
</protein>
<accession>A0A816UJ84</accession>
<proteinExistence type="predicted"/>
<evidence type="ECO:0000313" key="1">
    <source>
        <dbReference type="EMBL" id="CAF2108968.1"/>
    </source>
</evidence>
<dbReference type="AlphaFoldDB" id="A0A816UJ84"/>
<dbReference type="EMBL" id="HG994372">
    <property type="protein sequence ID" value="CAF2108968.1"/>
    <property type="molecule type" value="Genomic_DNA"/>
</dbReference>
<reference evidence="1" key="1">
    <citation type="submission" date="2021-01" db="EMBL/GenBank/DDBJ databases">
        <authorList>
            <consortium name="Genoscope - CEA"/>
            <person name="William W."/>
        </authorList>
    </citation>
    <scope>NUCLEOTIDE SEQUENCE</scope>
</reference>
<gene>
    <name evidence="1" type="ORF">DARMORV10_C08P17250.1</name>
</gene>
<sequence>MFRVSDFLFKGRLQCHKWQPDWVERERRLLKRGTISWRTPFTIAVIPSIKVTRLAWGSLLIWSLASGSKLVVVDGCS</sequence>
<organism evidence="1">
    <name type="scientific">Brassica napus</name>
    <name type="common">Rape</name>
    <dbReference type="NCBI Taxonomy" id="3708"/>
    <lineage>
        <taxon>Eukaryota</taxon>
        <taxon>Viridiplantae</taxon>
        <taxon>Streptophyta</taxon>
        <taxon>Embryophyta</taxon>
        <taxon>Tracheophyta</taxon>
        <taxon>Spermatophyta</taxon>
        <taxon>Magnoliopsida</taxon>
        <taxon>eudicotyledons</taxon>
        <taxon>Gunneridae</taxon>
        <taxon>Pentapetalae</taxon>
        <taxon>rosids</taxon>
        <taxon>malvids</taxon>
        <taxon>Brassicales</taxon>
        <taxon>Brassicaceae</taxon>
        <taxon>Brassiceae</taxon>
        <taxon>Brassica</taxon>
    </lineage>
</organism>
<name>A0A816UJ84_BRANA</name>